<evidence type="ECO:0000313" key="1">
    <source>
        <dbReference type="EMBL" id="QXP45169.1"/>
    </source>
</evidence>
<organism evidence="1 2">
    <name type="scientific">Carnobacterium phage cd2</name>
    <dbReference type="NCBI Taxonomy" id="2849244"/>
    <lineage>
        <taxon>Viruses</taxon>
        <taxon>Duplodnaviria</taxon>
        <taxon>Heunggongvirae</taxon>
        <taxon>Uroviricota</taxon>
        <taxon>Caudoviricetes</taxon>
        <taxon>Carnodivirus</taxon>
        <taxon>Carnodivirus cd2-like</taxon>
    </lineage>
</organism>
<accession>A0AAE7SQ51</accession>
<name>A0AAE7SQ51_9CAUD</name>
<evidence type="ECO:0000313" key="2">
    <source>
        <dbReference type="Proteomes" id="UP000827445"/>
    </source>
</evidence>
<reference evidence="1 2" key="1">
    <citation type="journal article" date="2021" name="Microbiol. Resour. Announc.">
        <title>Genome Sequences of Bacteriophages cd2, cd3, and cd4, which Specifically Target Carnobacterium divergens.</title>
        <authorList>
            <person name="Zhang P."/>
            <person name="Britton A.P."/>
            <person name="Visser K.A."/>
            <person name="Welke C.A."/>
            <person name="Wassink H."/>
            <person name="Prins E."/>
            <person name="Yang X."/>
            <person name="Martin-Visscher L.A."/>
        </authorList>
    </citation>
    <scope>NUCLEOTIDE SEQUENCE [LARGE SCALE GENOMIC DNA]</scope>
    <source>
        <strain evidence="2">cd2</strain>
    </source>
</reference>
<sequence>MNKLKTINKLAMEISDYQERSGRSLSKSDLNAQRIVVLAQPESTSQKVNGMIKELECMAVKSSRLQGRSDLMDYHKLQHQLVLAMEALNVVESMVRGKELV</sequence>
<keyword evidence="2" id="KW-1185">Reference proteome</keyword>
<dbReference type="EMBL" id="MZ398135">
    <property type="protein sequence ID" value="QXP45169.1"/>
    <property type="molecule type" value="Genomic_DNA"/>
</dbReference>
<gene>
    <name evidence="1" type="ORF">cd2_043</name>
</gene>
<protein>
    <submittedName>
        <fullName evidence="1">Uncharacterized protein</fullName>
    </submittedName>
</protein>
<dbReference type="Proteomes" id="UP000827445">
    <property type="component" value="Segment"/>
</dbReference>
<proteinExistence type="predicted"/>